<dbReference type="AlphaFoldDB" id="A0A444L773"/>
<proteinExistence type="predicted"/>
<evidence type="ECO:0000259" key="1">
    <source>
        <dbReference type="SMART" id="SM00382"/>
    </source>
</evidence>
<evidence type="ECO:0000313" key="2">
    <source>
        <dbReference type="EMBL" id="RWX73445.1"/>
    </source>
</evidence>
<dbReference type="Proteomes" id="UP000288215">
    <property type="component" value="Unassembled WGS sequence"/>
</dbReference>
<dbReference type="InterPro" id="IPR027417">
    <property type="entry name" value="P-loop_NTPase"/>
</dbReference>
<gene>
    <name evidence="2" type="ORF">Metus_1419</name>
</gene>
<accession>A0A444L773</accession>
<comment type="caution">
    <text evidence="2">The sequence shown here is derived from an EMBL/GenBank/DDBJ whole genome shotgun (WGS) entry which is preliminary data.</text>
</comment>
<dbReference type="GO" id="GO:0005524">
    <property type="term" value="F:ATP binding"/>
    <property type="evidence" value="ECO:0007669"/>
    <property type="project" value="InterPro"/>
</dbReference>
<dbReference type="InterPro" id="IPR041628">
    <property type="entry name" value="ChlI/MoxR_AAA_lid"/>
</dbReference>
<feature type="domain" description="AAA+ ATPase" evidence="1">
    <location>
        <begin position="49"/>
        <end position="190"/>
    </location>
</feature>
<dbReference type="Pfam" id="PF17863">
    <property type="entry name" value="AAA_lid_2"/>
    <property type="match status" value="1"/>
</dbReference>
<dbReference type="PANTHER" id="PTHR42759">
    <property type="entry name" value="MOXR FAMILY PROTEIN"/>
    <property type="match status" value="1"/>
</dbReference>
<organism evidence="2 3">
    <name type="scientific">Methanosuratincola subterraneus</name>
    <dbReference type="NCBI Taxonomy" id="2593994"/>
    <lineage>
        <taxon>Archaea</taxon>
        <taxon>Thermoproteota</taxon>
        <taxon>Methanosuratincolia</taxon>
        <taxon>Candidatus Methanomethylicales</taxon>
        <taxon>Candidatus Methanomethylicaceae</taxon>
        <taxon>Candidatus Methanosuratincola (ex Vanwonterghem et al. 2016)</taxon>
    </lineage>
</organism>
<dbReference type="GO" id="GO:0016887">
    <property type="term" value="F:ATP hydrolysis activity"/>
    <property type="evidence" value="ECO:0007669"/>
    <property type="project" value="InterPro"/>
</dbReference>
<dbReference type="CDD" id="cd00009">
    <property type="entry name" value="AAA"/>
    <property type="match status" value="1"/>
</dbReference>
<reference evidence="2 3" key="1">
    <citation type="submission" date="2018-12" db="EMBL/GenBank/DDBJ databases">
        <title>The complete genome of the methanogenic archaea of the candidate phylum Verstraetearchaeota, obtained from the metagenome of underground thermal water.</title>
        <authorList>
            <person name="Kadnikov V.V."/>
            <person name="Mardanov A.V."/>
            <person name="Beletsky A.V."/>
            <person name="Karnachuk O.V."/>
            <person name="Ravin N.V."/>
        </authorList>
    </citation>
    <scope>NUCLEOTIDE SEQUENCE [LARGE SCALE GENOMIC DNA]</scope>
    <source>
        <strain evidence="2">Ch88</strain>
    </source>
</reference>
<dbReference type="PANTHER" id="PTHR42759:SF5">
    <property type="entry name" value="METHANOL DEHYDROGENASE REGULATOR"/>
    <property type="match status" value="1"/>
</dbReference>
<dbReference type="Pfam" id="PF07726">
    <property type="entry name" value="AAA_3"/>
    <property type="match status" value="1"/>
</dbReference>
<sequence length="325" mass="35349">MEMEPTNMLKAGDPSRIKVPPVSDLVKEVRAYVVEMDEQLWLSCVALLSGGHLLIEGPPGAGKTLLAKNFTSAIGGEFKRIQMTPDLLPSDIIGVSTYNIATGGWSVRKGPIFANVVLLDEMNRATPRTQSALLEAMQEGRATIEGVSYDLPRPSFFIATQVGAGSEGTYPLTDVQIDRFAYSTAVGTPTIDEEVEIISRTDVVDRSLAEPVTDPKEIASLLEAVRRVHVSDRVKGYIVSLVNAVRGMRELRRSPGVRASVALYKGSRALALLEGRDYVIPDDVKALAPSVLRHRMVLRMEALAEGITPESLIERALSETPVPKE</sequence>
<dbReference type="InterPro" id="IPR050764">
    <property type="entry name" value="CbbQ/NirQ/NorQ/GpvN"/>
</dbReference>
<dbReference type="InterPro" id="IPR011703">
    <property type="entry name" value="ATPase_AAA-3"/>
</dbReference>
<dbReference type="SUPFAM" id="SSF52540">
    <property type="entry name" value="P-loop containing nucleoside triphosphate hydrolases"/>
    <property type="match status" value="1"/>
</dbReference>
<dbReference type="EMBL" id="RXGA01000003">
    <property type="protein sequence ID" value="RWX73445.1"/>
    <property type="molecule type" value="Genomic_DNA"/>
</dbReference>
<dbReference type="Gene3D" id="3.40.50.300">
    <property type="entry name" value="P-loop containing nucleotide triphosphate hydrolases"/>
    <property type="match status" value="1"/>
</dbReference>
<dbReference type="SMART" id="SM00382">
    <property type="entry name" value="AAA"/>
    <property type="match status" value="1"/>
</dbReference>
<dbReference type="Gene3D" id="1.10.8.80">
    <property type="entry name" value="Magnesium chelatase subunit I, C-Terminal domain"/>
    <property type="match status" value="1"/>
</dbReference>
<dbReference type="PIRSF" id="PIRSF002849">
    <property type="entry name" value="AAA_ATPase_chaperone_MoxR_prd"/>
    <property type="match status" value="1"/>
</dbReference>
<protein>
    <submittedName>
        <fullName evidence="2">MoxR family ATPase</fullName>
    </submittedName>
</protein>
<evidence type="ECO:0000313" key="3">
    <source>
        <dbReference type="Proteomes" id="UP000288215"/>
    </source>
</evidence>
<dbReference type="InterPro" id="IPR003593">
    <property type="entry name" value="AAA+_ATPase"/>
</dbReference>
<name>A0A444L773_METS7</name>